<feature type="domain" description="N-acetyltransferase" evidence="1">
    <location>
        <begin position="1"/>
        <end position="148"/>
    </location>
</feature>
<dbReference type="AlphaFoldDB" id="A0A380CFT9"/>
<dbReference type="Pfam" id="PF13673">
    <property type="entry name" value="Acetyltransf_10"/>
    <property type="match status" value="1"/>
</dbReference>
<gene>
    <name evidence="2" type="ORF">NCTC11388_02738</name>
</gene>
<dbReference type="RefSeq" id="WP_115170495.1">
    <property type="nucleotide sequence ID" value="NZ_UGYW01000002.1"/>
</dbReference>
<dbReference type="Proteomes" id="UP000254893">
    <property type="component" value="Unassembled WGS sequence"/>
</dbReference>
<keyword evidence="2" id="KW-0808">Transferase</keyword>
<name>A0A380CFT9_SPHSI</name>
<dbReference type="SUPFAM" id="SSF55729">
    <property type="entry name" value="Acyl-CoA N-acyltransferases (Nat)"/>
    <property type="match status" value="1"/>
</dbReference>
<organism evidence="2 3">
    <name type="scientific">Sphingobacterium spiritivorum</name>
    <name type="common">Flavobacterium spiritivorum</name>
    <dbReference type="NCBI Taxonomy" id="258"/>
    <lineage>
        <taxon>Bacteria</taxon>
        <taxon>Pseudomonadati</taxon>
        <taxon>Bacteroidota</taxon>
        <taxon>Sphingobacteriia</taxon>
        <taxon>Sphingobacteriales</taxon>
        <taxon>Sphingobacteriaceae</taxon>
        <taxon>Sphingobacterium</taxon>
    </lineage>
</organism>
<dbReference type="GO" id="GO:0016747">
    <property type="term" value="F:acyltransferase activity, transferring groups other than amino-acyl groups"/>
    <property type="evidence" value="ECO:0007669"/>
    <property type="project" value="InterPro"/>
</dbReference>
<evidence type="ECO:0000313" key="2">
    <source>
        <dbReference type="EMBL" id="SUJ18096.1"/>
    </source>
</evidence>
<dbReference type="CDD" id="cd04301">
    <property type="entry name" value="NAT_SF"/>
    <property type="match status" value="1"/>
</dbReference>
<dbReference type="InterPro" id="IPR016181">
    <property type="entry name" value="Acyl_CoA_acyltransferase"/>
</dbReference>
<accession>A0A380CFT9</accession>
<sequence length="165" mass="19140">MIVKCNQKDFNDIYEIINDASIAYKGVIPDDRWHEPYMPELELRNQIADGVEFWGYKEGDKLIGVMGIQHKREVTLIRHAYVRTKERSKGIGRQLLTHLNSMASTPVLIGTWTDAKWAISFYLKNGFRLLERSEINVLLPRYWTIPTRQIETSVVLASSNWKSSV</sequence>
<evidence type="ECO:0000313" key="3">
    <source>
        <dbReference type="Proteomes" id="UP000254893"/>
    </source>
</evidence>
<reference evidence="2 3" key="1">
    <citation type="submission" date="2018-06" db="EMBL/GenBank/DDBJ databases">
        <authorList>
            <consortium name="Pathogen Informatics"/>
            <person name="Doyle S."/>
        </authorList>
    </citation>
    <scope>NUCLEOTIDE SEQUENCE [LARGE SCALE GENOMIC DNA]</scope>
    <source>
        <strain evidence="2 3">NCTC11388</strain>
    </source>
</reference>
<proteinExistence type="predicted"/>
<dbReference type="EMBL" id="UGYW01000002">
    <property type="protein sequence ID" value="SUJ18096.1"/>
    <property type="molecule type" value="Genomic_DNA"/>
</dbReference>
<dbReference type="Gene3D" id="3.40.630.30">
    <property type="match status" value="1"/>
</dbReference>
<protein>
    <submittedName>
        <fullName evidence="2">Putative acetyltransferase</fullName>
    </submittedName>
</protein>
<dbReference type="PROSITE" id="PS51186">
    <property type="entry name" value="GNAT"/>
    <property type="match status" value="1"/>
</dbReference>
<evidence type="ECO:0000259" key="1">
    <source>
        <dbReference type="PROSITE" id="PS51186"/>
    </source>
</evidence>
<dbReference type="InterPro" id="IPR000182">
    <property type="entry name" value="GNAT_dom"/>
</dbReference>